<dbReference type="AlphaFoldDB" id="A0A6N2N1M9"/>
<sequence length="197" mass="22557">MEETHFDLHQLLRERLTPICTQLLPGRDARAASNDSQHVDNPTYIAICPIIDWWKGSNGGSHVPLTEIYPTEETQFKMLSTRADNQQKSVGQSPYRICITKAQHLFCADTTSHSDWYFERRSFRCLKLPLQTLLFLLNANMPEIIVMGLEDHYENVKPNSRASADNRITVSRWGWLNCKSSNNIDFGRSNGVSIQLC</sequence>
<proteinExistence type="predicted"/>
<organism evidence="1">
    <name type="scientific">Salix viminalis</name>
    <name type="common">Common osier</name>
    <name type="synonym">Basket willow</name>
    <dbReference type="NCBI Taxonomy" id="40686"/>
    <lineage>
        <taxon>Eukaryota</taxon>
        <taxon>Viridiplantae</taxon>
        <taxon>Streptophyta</taxon>
        <taxon>Embryophyta</taxon>
        <taxon>Tracheophyta</taxon>
        <taxon>Spermatophyta</taxon>
        <taxon>Magnoliopsida</taxon>
        <taxon>eudicotyledons</taxon>
        <taxon>Gunneridae</taxon>
        <taxon>Pentapetalae</taxon>
        <taxon>rosids</taxon>
        <taxon>fabids</taxon>
        <taxon>Malpighiales</taxon>
        <taxon>Salicaceae</taxon>
        <taxon>Saliceae</taxon>
        <taxon>Salix</taxon>
    </lineage>
</organism>
<dbReference type="EMBL" id="CAADRP010002074">
    <property type="protein sequence ID" value="VFU60655.1"/>
    <property type="molecule type" value="Genomic_DNA"/>
</dbReference>
<reference evidence="1" key="1">
    <citation type="submission" date="2019-03" db="EMBL/GenBank/DDBJ databases">
        <authorList>
            <person name="Mank J."/>
            <person name="Almeida P."/>
        </authorList>
    </citation>
    <scope>NUCLEOTIDE SEQUENCE</scope>
    <source>
        <strain evidence="1">78183</strain>
    </source>
</reference>
<gene>
    <name evidence="1" type="ORF">SVIM_LOCUS450171</name>
</gene>
<accession>A0A6N2N1M9</accession>
<evidence type="ECO:0000313" key="1">
    <source>
        <dbReference type="EMBL" id="VFU60655.1"/>
    </source>
</evidence>
<name>A0A6N2N1M9_SALVM</name>
<protein>
    <submittedName>
        <fullName evidence="1">Uncharacterized protein</fullName>
    </submittedName>
</protein>